<proteinExistence type="predicted"/>
<protein>
    <recommendedName>
        <fullName evidence="2">Replication-associated protein ORF2/G2P domain-containing protein</fullName>
    </recommendedName>
</protein>
<organism evidence="3 4">
    <name type="scientific">Photobacterium toruni</name>
    <dbReference type="NCBI Taxonomy" id="1935446"/>
    <lineage>
        <taxon>Bacteria</taxon>
        <taxon>Pseudomonadati</taxon>
        <taxon>Pseudomonadota</taxon>
        <taxon>Gammaproteobacteria</taxon>
        <taxon>Vibrionales</taxon>
        <taxon>Vibrionaceae</taxon>
        <taxon>Photobacterium</taxon>
    </lineage>
</organism>
<evidence type="ECO:0000259" key="2">
    <source>
        <dbReference type="Pfam" id="PF23343"/>
    </source>
</evidence>
<evidence type="ECO:0000256" key="1">
    <source>
        <dbReference type="SAM" id="MobiDB-lite"/>
    </source>
</evidence>
<dbReference type="AlphaFoldDB" id="A0A1T4PUJ6"/>
<dbReference type="Pfam" id="PF23343">
    <property type="entry name" value="REP_ORF2-G2P"/>
    <property type="match status" value="1"/>
</dbReference>
<dbReference type="EMBL" id="FUWP01000003">
    <property type="protein sequence ID" value="SJZ95006.1"/>
    <property type="molecule type" value="Genomic_DNA"/>
</dbReference>
<feature type="region of interest" description="Disordered" evidence="1">
    <location>
        <begin position="73"/>
        <end position="112"/>
    </location>
</feature>
<dbReference type="InterPro" id="IPR056906">
    <property type="entry name" value="ORF2/G2P_dom"/>
</dbReference>
<sequence>MKEKYGNPKSYFDVNKFKSGLMSGFFTPQEIRQYTNAQPNLISEAEFFMLGHSDDKVLKQALHYFDPKLPRDLAPQGSREAAGGNSLVQCRKSPTREELAQKGAQATTRAKKQRLTKWGHLLKKVKALRGENVKYESAPKPLTFEPIDLNWQQNPVGCLHAHGFVQNAPVMARLLHREWSNEWRVRVQAQSRPSEIPPAQSGERFTEQLTDSAVRKVFESGAYVQALRGGYTTFGTLTFTEAQREKILTSKPQSKNRTKPGLFGTIVVMSPHGKEPYRIKASGSFSWLDDMGKQGEMAAVNQESIKPIGEIDEFGRKIFDIGDPCIRASGPWTKIRDYHPDSSIGSEVSRFIDLAQKMYQRGWVPDYMPARVKRGQERVKPAGTKCGKVIADGPFTPIRRGDRGDKIFQNRRWKENNKKQLKAAAVPLDYCWVAEMPANEDGEPNPHVHILLRWQVPKTHFFAWVGRLERIWGNGFAKIERIKHAKAGASYLVKAVGYAAKGRDGNQGLIRGNRYGISAVARAKGWEEMGSFVADNMAAIIAECEEKLARKNAHYDEVARHARIKLKQAKKQHQITKNNKKLADDVKAKRIEKLKVSMLEFDHEITQARETKRKRGVIATGHYQITFTGDNATENFDNFLGWAFNCRQWQANTRNETVKVELEQAKAELIDGMKAEHKALQNTLDITDQQLEHLAYLDNRLDNVHKELNYARASRLRMANTLKQQRSYWRGYETALPASRSSLDYWSAFLNRYELEQEVEDRDQLLSLVHQGDLLCVKKIITAEAMILN</sequence>
<accession>A0A1T4PUJ6</accession>
<name>A0A1T4PUJ6_9GAMM</name>
<dbReference type="Proteomes" id="UP000191116">
    <property type="component" value="Unassembled WGS sequence"/>
</dbReference>
<evidence type="ECO:0000313" key="3">
    <source>
        <dbReference type="EMBL" id="SJZ95006.1"/>
    </source>
</evidence>
<gene>
    <name evidence="3" type="ORF">CZ814_00873</name>
</gene>
<evidence type="ECO:0000313" key="4">
    <source>
        <dbReference type="Proteomes" id="UP000191116"/>
    </source>
</evidence>
<reference evidence="3 4" key="1">
    <citation type="submission" date="2017-02" db="EMBL/GenBank/DDBJ databases">
        <authorList>
            <person name="Peterson S.W."/>
        </authorList>
    </citation>
    <scope>NUCLEOTIDE SEQUENCE [LARGE SCALE GENOMIC DNA]</scope>
    <source>
        <strain evidence="3 4">CECT 9189</strain>
    </source>
</reference>
<feature type="domain" description="Replication-associated protein ORF2/G2P" evidence="2">
    <location>
        <begin position="412"/>
        <end position="494"/>
    </location>
</feature>